<dbReference type="GO" id="GO:0008270">
    <property type="term" value="F:zinc ion binding"/>
    <property type="evidence" value="ECO:0007669"/>
    <property type="project" value="UniProtKB-UniRule"/>
</dbReference>
<keyword evidence="4 9" id="KW-0540">Nuclease</keyword>
<keyword evidence="7 9" id="KW-0378">Hydrolase</keyword>
<evidence type="ECO:0000256" key="2">
    <source>
        <dbReference type="ARBA" id="ARBA00022517"/>
    </source>
</evidence>
<dbReference type="OrthoDB" id="9807740at2"/>
<dbReference type="NCBIfam" id="TIGR00043">
    <property type="entry name" value="rRNA maturation RNase YbeY"/>
    <property type="match status" value="1"/>
</dbReference>
<dbReference type="Proteomes" id="UP000032737">
    <property type="component" value="Chromosome"/>
</dbReference>
<comment type="cofactor">
    <cofactor evidence="9">
        <name>Zn(2+)</name>
        <dbReference type="ChEBI" id="CHEBI:29105"/>
    </cofactor>
    <text evidence="9">Binds 1 zinc ion.</text>
</comment>
<keyword evidence="11" id="KW-1185">Reference proteome</keyword>
<dbReference type="HAMAP" id="MF_00009">
    <property type="entry name" value="Endoribonucl_YbeY"/>
    <property type="match status" value="1"/>
</dbReference>
<accession>U4KRG8</accession>
<feature type="binding site" evidence="9">
    <location>
        <position position="105"/>
    </location>
    <ligand>
        <name>Zn(2+)</name>
        <dbReference type="ChEBI" id="CHEBI:29105"/>
        <note>catalytic</note>
    </ligand>
</feature>
<evidence type="ECO:0000256" key="9">
    <source>
        <dbReference type="HAMAP-Rule" id="MF_00009"/>
    </source>
</evidence>
<keyword evidence="3 9" id="KW-0698">rRNA processing</keyword>
<proteinExistence type="inferred from homology"/>
<dbReference type="AlphaFoldDB" id="U4KRG8"/>
<evidence type="ECO:0000256" key="4">
    <source>
        <dbReference type="ARBA" id="ARBA00022722"/>
    </source>
</evidence>
<keyword evidence="9" id="KW-0963">Cytoplasm</keyword>
<name>U4KRG8_9MOLU</name>
<organism evidence="10 11">
    <name type="scientific">Acholeplasma brassicae</name>
    <dbReference type="NCBI Taxonomy" id="61635"/>
    <lineage>
        <taxon>Bacteria</taxon>
        <taxon>Bacillati</taxon>
        <taxon>Mycoplasmatota</taxon>
        <taxon>Mollicutes</taxon>
        <taxon>Acholeplasmatales</taxon>
        <taxon>Acholeplasmataceae</taxon>
        <taxon>Acholeplasma</taxon>
    </lineage>
</organism>
<evidence type="ECO:0000313" key="10">
    <source>
        <dbReference type="EMBL" id="CCV65733.1"/>
    </source>
</evidence>
<evidence type="ECO:0000256" key="3">
    <source>
        <dbReference type="ARBA" id="ARBA00022552"/>
    </source>
</evidence>
<evidence type="ECO:0000256" key="1">
    <source>
        <dbReference type="ARBA" id="ARBA00010875"/>
    </source>
</evidence>
<comment type="similarity">
    <text evidence="1 9">Belongs to the endoribonuclease YbeY family.</text>
</comment>
<feature type="binding site" evidence="9">
    <location>
        <position position="111"/>
    </location>
    <ligand>
        <name>Zn(2+)</name>
        <dbReference type="ChEBI" id="CHEBI:29105"/>
        <note>catalytic</note>
    </ligand>
</feature>
<dbReference type="HOGENOM" id="CLU_106710_3_0_14"/>
<reference evidence="10 11" key="1">
    <citation type="journal article" date="2013" name="J. Mol. Microbiol. Biotechnol.">
        <title>Analysis of the Complete Genomes of Acholeplasma brassicae , A. palmae and A. laidlawii and Their Comparison to the Obligate Parasites from ' Candidatus Phytoplasma'.</title>
        <authorList>
            <person name="Kube M."/>
            <person name="Siewert C."/>
            <person name="Migdoll A.M."/>
            <person name="Duduk B."/>
            <person name="Holz S."/>
            <person name="Rabus R."/>
            <person name="Seemuller E."/>
            <person name="Mitrovic J."/>
            <person name="Muller I."/>
            <person name="Buttner C."/>
            <person name="Reinhardt R."/>
        </authorList>
    </citation>
    <scope>NUCLEOTIDE SEQUENCE [LARGE SCALE GENOMIC DNA]</scope>
    <source>
        <strain evidence="11">0502</strain>
    </source>
</reference>
<dbReference type="GO" id="GO:0005737">
    <property type="term" value="C:cytoplasm"/>
    <property type="evidence" value="ECO:0007669"/>
    <property type="project" value="UniProtKB-SubCell"/>
</dbReference>
<dbReference type="GO" id="GO:0006364">
    <property type="term" value="P:rRNA processing"/>
    <property type="evidence" value="ECO:0007669"/>
    <property type="project" value="UniProtKB-UniRule"/>
</dbReference>
<dbReference type="InterPro" id="IPR023091">
    <property type="entry name" value="MetalPrtase_cat_dom_sf_prd"/>
</dbReference>
<dbReference type="InterPro" id="IPR002036">
    <property type="entry name" value="YbeY"/>
</dbReference>
<keyword evidence="6 9" id="KW-0255">Endonuclease</keyword>
<dbReference type="RefSeq" id="WP_030004593.1">
    <property type="nucleotide sequence ID" value="NC_022549.1"/>
</dbReference>
<dbReference type="GO" id="GO:0004222">
    <property type="term" value="F:metalloendopeptidase activity"/>
    <property type="evidence" value="ECO:0007669"/>
    <property type="project" value="InterPro"/>
</dbReference>
<comment type="function">
    <text evidence="9">Single strand-specific metallo-endoribonuclease involved in late-stage 70S ribosome quality control and in maturation of the 3' terminus of the 16S rRNA.</text>
</comment>
<evidence type="ECO:0000256" key="8">
    <source>
        <dbReference type="ARBA" id="ARBA00022833"/>
    </source>
</evidence>
<feature type="binding site" evidence="9">
    <location>
        <position position="101"/>
    </location>
    <ligand>
        <name>Zn(2+)</name>
        <dbReference type="ChEBI" id="CHEBI:29105"/>
        <note>catalytic</note>
    </ligand>
</feature>
<evidence type="ECO:0000256" key="6">
    <source>
        <dbReference type="ARBA" id="ARBA00022759"/>
    </source>
</evidence>
<gene>
    <name evidence="9" type="primary">ybeY</name>
    <name evidence="10" type="ORF">BN85307120</name>
</gene>
<dbReference type="EC" id="3.1.-.-" evidence="9"/>
<comment type="subcellular location">
    <subcellularLocation>
        <location evidence="9">Cytoplasm</location>
    </subcellularLocation>
</comment>
<protein>
    <recommendedName>
        <fullName evidence="9">Endoribonuclease YbeY</fullName>
        <ecNumber evidence="9">3.1.-.-</ecNumber>
    </recommendedName>
</protein>
<keyword evidence="2 9" id="KW-0690">Ribosome biogenesis</keyword>
<dbReference type="KEGG" id="abra:BN85307120"/>
<dbReference type="SUPFAM" id="SSF55486">
    <property type="entry name" value="Metalloproteases ('zincins'), catalytic domain"/>
    <property type="match status" value="1"/>
</dbReference>
<dbReference type="PROSITE" id="PS01306">
    <property type="entry name" value="UPF0054"/>
    <property type="match status" value="1"/>
</dbReference>
<keyword evidence="5 9" id="KW-0479">Metal-binding</keyword>
<sequence length="140" mass="16325">MEITFYNQTTKDTKDAETLINHLFSKVDDDNSMTIIFMSLEQIHELNKQYRNVDKPTDVISFPDDEEGYHGDVFICIDKAIEQAQSYGHSIEREIGFLAVHGYLHLLGYDHHTETEEKEMTQKQEEILKKASLERKISND</sequence>
<dbReference type="Gene3D" id="3.40.390.30">
    <property type="entry name" value="Metalloproteases ('zincins'), catalytic domain"/>
    <property type="match status" value="1"/>
</dbReference>
<keyword evidence="8 9" id="KW-0862">Zinc</keyword>
<dbReference type="PANTHER" id="PTHR46986:SF1">
    <property type="entry name" value="ENDORIBONUCLEASE YBEY, CHLOROPLASTIC"/>
    <property type="match status" value="1"/>
</dbReference>
<dbReference type="InterPro" id="IPR020549">
    <property type="entry name" value="YbeY_CS"/>
</dbReference>
<evidence type="ECO:0000256" key="7">
    <source>
        <dbReference type="ARBA" id="ARBA00022801"/>
    </source>
</evidence>
<dbReference type="GO" id="GO:0004521">
    <property type="term" value="F:RNA endonuclease activity"/>
    <property type="evidence" value="ECO:0007669"/>
    <property type="project" value="UniProtKB-UniRule"/>
</dbReference>
<evidence type="ECO:0000256" key="5">
    <source>
        <dbReference type="ARBA" id="ARBA00022723"/>
    </source>
</evidence>
<dbReference type="STRING" id="61635.BN85307120"/>
<dbReference type="EMBL" id="FO681348">
    <property type="protein sequence ID" value="CCV65733.1"/>
    <property type="molecule type" value="Genomic_DNA"/>
</dbReference>
<dbReference type="PANTHER" id="PTHR46986">
    <property type="entry name" value="ENDORIBONUCLEASE YBEY, CHLOROPLASTIC"/>
    <property type="match status" value="1"/>
</dbReference>
<dbReference type="Pfam" id="PF02130">
    <property type="entry name" value="YbeY"/>
    <property type="match status" value="1"/>
</dbReference>
<evidence type="ECO:0000313" key="11">
    <source>
        <dbReference type="Proteomes" id="UP000032737"/>
    </source>
</evidence>